<dbReference type="EnsemblPlants" id="evm.model.ctgX33.3">
    <property type="protein sequence ID" value="cds.evm.model.ctgX33.3"/>
    <property type="gene ID" value="evm.TU.ctgX33.3"/>
</dbReference>
<evidence type="ECO:0000313" key="2">
    <source>
        <dbReference type="Proteomes" id="UP000596661"/>
    </source>
</evidence>
<evidence type="ECO:0000313" key="1">
    <source>
        <dbReference type="EnsemblPlants" id="cds.evm.model.ctgX33.3"/>
    </source>
</evidence>
<dbReference type="Gramene" id="evm.model.ctgX33.3">
    <property type="protein sequence ID" value="cds.evm.model.ctgX33.3"/>
    <property type="gene ID" value="evm.TU.ctgX33.3"/>
</dbReference>
<reference evidence="1" key="1">
    <citation type="submission" date="2021-03" db="UniProtKB">
        <authorList>
            <consortium name="EnsemblPlants"/>
        </authorList>
    </citation>
    <scope>IDENTIFICATION</scope>
</reference>
<organism evidence="1 2">
    <name type="scientific">Cannabis sativa</name>
    <name type="common">Hemp</name>
    <name type="synonym">Marijuana</name>
    <dbReference type="NCBI Taxonomy" id="3483"/>
    <lineage>
        <taxon>Eukaryota</taxon>
        <taxon>Viridiplantae</taxon>
        <taxon>Streptophyta</taxon>
        <taxon>Embryophyta</taxon>
        <taxon>Tracheophyta</taxon>
        <taxon>Spermatophyta</taxon>
        <taxon>Magnoliopsida</taxon>
        <taxon>eudicotyledons</taxon>
        <taxon>Gunneridae</taxon>
        <taxon>Pentapetalae</taxon>
        <taxon>rosids</taxon>
        <taxon>fabids</taxon>
        <taxon>Rosales</taxon>
        <taxon>Cannabaceae</taxon>
        <taxon>Cannabis</taxon>
    </lineage>
</organism>
<keyword evidence="2" id="KW-1185">Reference proteome</keyword>
<accession>A0A803QSA1</accession>
<sequence>LIHETNFDYLGEAKDMYLEYCSAQWLMVEAGGASTFQVASTFGRSLMVLCSNNRSSSSVGPGKARTKSLGLHCLNIS</sequence>
<dbReference type="Proteomes" id="UP000596661">
    <property type="component" value="Unassembled WGS sequence"/>
</dbReference>
<proteinExistence type="predicted"/>
<dbReference type="AlphaFoldDB" id="A0A803QSA1"/>
<protein>
    <submittedName>
        <fullName evidence="1">Uncharacterized protein</fullName>
    </submittedName>
</protein>
<name>A0A803QSA1_CANSA</name>